<evidence type="ECO:0000313" key="3">
    <source>
        <dbReference type="EMBL" id="KAH7353030.1"/>
    </source>
</evidence>
<dbReference type="AlphaFoldDB" id="A0A8T2SLT5"/>
<dbReference type="Pfam" id="PF00071">
    <property type="entry name" value="Ras"/>
    <property type="match status" value="1"/>
</dbReference>
<dbReference type="OMA" id="FDLNCTI"/>
<dbReference type="SUPFAM" id="SSF52540">
    <property type="entry name" value="P-loop containing nucleoside triphosphate hydrolases"/>
    <property type="match status" value="1"/>
</dbReference>
<evidence type="ECO:0000313" key="4">
    <source>
        <dbReference type="Proteomes" id="UP000825935"/>
    </source>
</evidence>
<dbReference type="GO" id="GO:0003924">
    <property type="term" value="F:GTPase activity"/>
    <property type="evidence" value="ECO:0007669"/>
    <property type="project" value="InterPro"/>
</dbReference>
<reference evidence="3" key="1">
    <citation type="submission" date="2021-08" db="EMBL/GenBank/DDBJ databases">
        <title>WGS assembly of Ceratopteris richardii.</title>
        <authorList>
            <person name="Marchant D.B."/>
            <person name="Chen G."/>
            <person name="Jenkins J."/>
            <person name="Shu S."/>
            <person name="Leebens-Mack J."/>
            <person name="Grimwood J."/>
            <person name="Schmutz J."/>
            <person name="Soltis P."/>
            <person name="Soltis D."/>
            <person name="Chen Z.-H."/>
        </authorList>
    </citation>
    <scope>NUCLEOTIDE SEQUENCE</scope>
    <source>
        <strain evidence="3">Whitten #5841</strain>
        <tissue evidence="3">Leaf</tissue>
    </source>
</reference>
<keyword evidence="1" id="KW-0150">Chloroplast</keyword>
<dbReference type="EMBL" id="CM035424">
    <property type="protein sequence ID" value="KAH7353030.1"/>
    <property type="molecule type" value="Genomic_DNA"/>
</dbReference>
<keyword evidence="1" id="KW-0934">Plastid</keyword>
<accession>A0A8T2SLT5</accession>
<dbReference type="Gene3D" id="3.40.50.300">
    <property type="entry name" value="P-loop containing nucleotide triphosphate hydrolases"/>
    <property type="match status" value="1"/>
</dbReference>
<dbReference type="InterPro" id="IPR005225">
    <property type="entry name" value="Small_GTP-bd"/>
</dbReference>
<keyword evidence="2" id="KW-0547">Nucleotide-binding</keyword>
<dbReference type="PANTHER" id="PTHR47978">
    <property type="match status" value="1"/>
</dbReference>
<dbReference type="SMART" id="SM00174">
    <property type="entry name" value="RHO"/>
    <property type="match status" value="1"/>
</dbReference>
<dbReference type="NCBIfam" id="TIGR00231">
    <property type="entry name" value="small_GTP"/>
    <property type="match status" value="1"/>
</dbReference>
<evidence type="ECO:0000256" key="1">
    <source>
        <dbReference type="ARBA" id="ARBA00022528"/>
    </source>
</evidence>
<evidence type="ECO:0000256" key="2">
    <source>
        <dbReference type="ARBA" id="ARBA00022741"/>
    </source>
</evidence>
<dbReference type="PRINTS" id="PR00449">
    <property type="entry name" value="RASTRNSFRMNG"/>
</dbReference>
<gene>
    <name evidence="3" type="ORF">KP509_19G076000</name>
</gene>
<comment type="caution">
    <text evidence="3">The sequence shown here is derived from an EMBL/GenBank/DDBJ whole genome shotgun (WGS) entry which is preliminary data.</text>
</comment>
<proteinExistence type="predicted"/>
<dbReference type="PROSITE" id="PS51419">
    <property type="entry name" value="RAB"/>
    <property type="match status" value="1"/>
</dbReference>
<dbReference type="OrthoDB" id="6585768at2759"/>
<dbReference type="InterPro" id="IPR001806">
    <property type="entry name" value="Small_GTPase"/>
</dbReference>
<name>A0A8T2SLT5_CERRI</name>
<dbReference type="InterPro" id="IPR027417">
    <property type="entry name" value="P-loop_NTPase"/>
</dbReference>
<organism evidence="3 4">
    <name type="scientific">Ceratopteris richardii</name>
    <name type="common">Triangle waterfern</name>
    <dbReference type="NCBI Taxonomy" id="49495"/>
    <lineage>
        <taxon>Eukaryota</taxon>
        <taxon>Viridiplantae</taxon>
        <taxon>Streptophyta</taxon>
        <taxon>Embryophyta</taxon>
        <taxon>Tracheophyta</taxon>
        <taxon>Polypodiopsida</taxon>
        <taxon>Polypodiidae</taxon>
        <taxon>Polypodiales</taxon>
        <taxon>Pteridineae</taxon>
        <taxon>Pteridaceae</taxon>
        <taxon>Parkerioideae</taxon>
        <taxon>Ceratopteris</taxon>
    </lineage>
</organism>
<dbReference type="SMART" id="SM00175">
    <property type="entry name" value="RAB"/>
    <property type="match status" value="1"/>
</dbReference>
<dbReference type="GO" id="GO:0005525">
    <property type="term" value="F:GTP binding"/>
    <property type="evidence" value="ECO:0007669"/>
    <property type="project" value="InterPro"/>
</dbReference>
<dbReference type="Proteomes" id="UP000825935">
    <property type="component" value="Chromosome 19"/>
</dbReference>
<keyword evidence="4" id="KW-1185">Reference proteome</keyword>
<sequence>MRELEGSAAHEDEGKINQVALDYVQDAVSTGDSTRIRLLNYVMSLASCFFKVHYFSYRPLINEDSVAQVCSPSHHLSSTRTTHNSDATILLKVSIVGDSGTGKTSFMAKYICPESTSNPEFVETVGVSTEEKVVHVKSGIHIAFNIWDLGGHWQCGSMIPLVCRDAAVILIMFDLTRRSTLNSVMNWFAQAREYNKAAMTVMVGTKYDHFVELPYNIQLAIIQQARVHARAMGAPLFFSSVTHNINVHKVFKVIVAKLFDLPCSVPINLNFGEPLVDY</sequence>
<protein>
    <submittedName>
        <fullName evidence="3">Uncharacterized protein</fullName>
    </submittedName>
</protein>